<dbReference type="STRING" id="583356.Igag_1274"/>
<evidence type="ECO:0000313" key="2">
    <source>
        <dbReference type="Proteomes" id="UP000001304"/>
    </source>
</evidence>
<evidence type="ECO:0000313" key="1">
    <source>
        <dbReference type="EMBL" id="ADM28079.1"/>
    </source>
</evidence>
<proteinExistence type="predicted"/>
<protein>
    <recommendedName>
        <fullName evidence="3">RNase P subunit p30</fullName>
    </recommendedName>
</protein>
<dbReference type="EMBL" id="CP002098">
    <property type="protein sequence ID" value="ADM28079.1"/>
    <property type="molecule type" value="Genomic_DNA"/>
</dbReference>
<dbReference type="Gene3D" id="3.20.20.140">
    <property type="entry name" value="Metal-dependent hydrolases"/>
    <property type="match status" value="1"/>
</dbReference>
<name>E0SPM3_IGNAA</name>
<dbReference type="KEGG" id="iag:Igag_1274"/>
<keyword evidence="2" id="KW-1185">Reference proteome</keyword>
<evidence type="ECO:0008006" key="3">
    <source>
        <dbReference type="Google" id="ProtNLM"/>
    </source>
</evidence>
<dbReference type="HOGENOM" id="CLU_1280781_0_0_2"/>
<dbReference type="Proteomes" id="UP000001304">
    <property type="component" value="Chromosome"/>
</dbReference>
<reference evidence="1 2" key="1">
    <citation type="journal article" date="2010" name="Stand. Genomic Sci.">
        <title>Complete genome sequence of Ignisphaera aggregans type strain (AQ1.S1).</title>
        <authorList>
            <person name="Goker M."/>
            <person name="Held B."/>
            <person name="Lapidus A."/>
            <person name="Nolan M."/>
            <person name="Spring S."/>
            <person name="Yasawong M."/>
            <person name="Lucas S."/>
            <person name="Glavina Del Rio T."/>
            <person name="Tice H."/>
            <person name="Cheng J.F."/>
            <person name="Goodwin L."/>
            <person name="Tapia R."/>
            <person name="Pitluck S."/>
            <person name="Liolios K."/>
            <person name="Ivanova N."/>
            <person name="Mavromatis K."/>
            <person name="Mikhailova N."/>
            <person name="Pati A."/>
            <person name="Chen A."/>
            <person name="Palaniappan K."/>
            <person name="Brambilla E."/>
            <person name="Land M."/>
            <person name="Hauser L."/>
            <person name="Chang Y.J."/>
            <person name="Jeffries C.D."/>
            <person name="Brettin T."/>
            <person name="Detter J.C."/>
            <person name="Han C."/>
            <person name="Rohde M."/>
            <person name="Sikorski J."/>
            <person name="Woyke T."/>
            <person name="Bristow J."/>
            <person name="Eisen J.A."/>
            <person name="Markowitz V."/>
            <person name="Hugenholtz P."/>
            <person name="Kyrpides N.C."/>
            <person name="Klenk H.P."/>
        </authorList>
    </citation>
    <scope>NUCLEOTIDE SEQUENCE [LARGE SCALE GENOMIC DNA]</scope>
    <source>
        <strain evidence="2">DSM 17230 / JCM 13409 / AQ1.S1</strain>
    </source>
</reference>
<accession>E0SPM3</accession>
<sequence>MLIDLFLAVDNCKELLKYLAIEDSAYIIGLNRNVLECLIDLQPKDRDIVLIPRAIMEISNENLDYVLKNTRYSILGLIPQELSVARRLAKIKRTLTLVNNPNNIKFMNEEQVNFMAQSPSKKFIEIHLLGYMKLIVKSSSTVEKLLNTLGNTIENALKLDVGIVVSSASTYKDLILPIHMDVFLYALGFTKRERRLILEVYPMELLDIWMKNGVD</sequence>
<gene>
    <name evidence="1" type="ordered locus">Igag_1274</name>
</gene>
<dbReference type="AlphaFoldDB" id="E0SPM3"/>
<dbReference type="BioCyc" id="IAGG583356:GHAH-1255-MONOMER"/>
<organism evidence="1 2">
    <name type="scientific">Ignisphaera aggregans (strain DSM 17230 / JCM 13409 / AQ1.S1)</name>
    <dbReference type="NCBI Taxonomy" id="583356"/>
    <lineage>
        <taxon>Archaea</taxon>
        <taxon>Thermoproteota</taxon>
        <taxon>Thermoprotei</taxon>
        <taxon>Desulfurococcales</taxon>
        <taxon>Desulfurococcaceae</taxon>
        <taxon>Ignisphaera</taxon>
    </lineage>
</organism>